<dbReference type="Proteomes" id="UP000184533">
    <property type="component" value="Unassembled WGS sequence"/>
</dbReference>
<evidence type="ECO:0000313" key="11">
    <source>
        <dbReference type="EMBL" id="SHE49544.1"/>
    </source>
</evidence>
<evidence type="ECO:0000256" key="7">
    <source>
        <dbReference type="ARBA" id="ARBA00023169"/>
    </source>
</evidence>
<dbReference type="GO" id="GO:0089702">
    <property type="term" value="F:undecaprenyl-phosphate glucose phosphotransferase activity"/>
    <property type="evidence" value="ECO:0007669"/>
    <property type="project" value="TreeGrafter"/>
</dbReference>
<name>A0A0F5LEM8_9HYPH</name>
<keyword evidence="6 8" id="KW-0472">Membrane</keyword>
<dbReference type="EMBL" id="FQVC01000001">
    <property type="protein sequence ID" value="SHE49544.1"/>
    <property type="molecule type" value="Genomic_DNA"/>
</dbReference>
<evidence type="ECO:0000256" key="5">
    <source>
        <dbReference type="ARBA" id="ARBA00022989"/>
    </source>
</evidence>
<keyword evidence="7" id="KW-0270">Exopolysaccharide synthesis</keyword>
<feature type="transmembrane region" description="Helical" evidence="8">
    <location>
        <begin position="99"/>
        <end position="120"/>
    </location>
</feature>
<comment type="subcellular location">
    <subcellularLocation>
        <location evidence="1">Membrane</location>
        <topology evidence="1">Multi-pass membrane protein</topology>
    </subcellularLocation>
</comment>
<dbReference type="RefSeq" id="WP_046136409.1">
    <property type="nucleotide sequence ID" value="NZ_FQVC01000001.1"/>
</dbReference>
<keyword evidence="5 8" id="KW-1133">Transmembrane helix</keyword>
<evidence type="ECO:0000313" key="10">
    <source>
        <dbReference type="EMBL" id="KKB80649.1"/>
    </source>
</evidence>
<dbReference type="AlphaFoldDB" id="A0A0F5LEM8"/>
<dbReference type="OrthoDB" id="9808602at2"/>
<proteinExistence type="inferred from homology"/>
<reference evidence="11 13" key="2">
    <citation type="submission" date="2016-11" db="EMBL/GenBank/DDBJ databases">
        <authorList>
            <person name="Jaros S."/>
            <person name="Januszkiewicz K."/>
            <person name="Wedrychowicz H."/>
        </authorList>
    </citation>
    <scope>NUCLEOTIDE SEQUENCE [LARGE SCALE GENOMIC DNA]</scope>
    <source>
        <strain evidence="11 13">DSM 17137</strain>
    </source>
</reference>
<gene>
    <name evidence="11" type="ORF">SAMN02745223_00546</name>
    <name evidence="10" type="ORF">VW29_16720</name>
</gene>
<dbReference type="PANTHER" id="PTHR30576">
    <property type="entry name" value="COLANIC BIOSYNTHESIS UDP-GLUCOSE LIPID CARRIER TRANSFERASE"/>
    <property type="match status" value="1"/>
</dbReference>
<dbReference type="NCBIfam" id="TIGR03025">
    <property type="entry name" value="EPS_sugtrans"/>
    <property type="match status" value="1"/>
</dbReference>
<evidence type="ECO:0000256" key="2">
    <source>
        <dbReference type="ARBA" id="ARBA00006464"/>
    </source>
</evidence>
<sequence>MAKSNGGAVFLQSDTLSVDRELRFNRSAIAYAVAGVDAIIIISAAVVSGLVYHYFAFEYIDQPMKYVAIGLVASAAFVLFMMAGGHYNSSSIFSFRKQLLYISISAFSLVAFMAIIVFLLGASDEFSRGTLLIFWGVAFLGTVVSRIFWARNIRVATSRGIVGKRKILLVGGTGASKDDFREEMAAIGVEPTHVLQLAEDELQDGWFARIGPVVTQNVSEIYVLAEGMAPRSIEALLLELRDLPLPVKLILDPFATKIAVLPSQSFGDRLAIELQRAPLTFVEYSIKRAFDIVVALLALMAFAPLMILVAIAIKIDSPGPVIFRQRRRGFNNVPFDILKFRSMSVMEDGKGVTQAVRNDCRITRVGAFIRSTSIDELPQFLNVLLGHMSIVGPRPHAISQDDQYDQLIAKYAFRRHVKPGITGWAQINGHRGETPTVSSMERRLEHDLWYMHHWSVWLDTKIVAQTFASMFDRRSAF</sequence>
<dbReference type="InterPro" id="IPR017475">
    <property type="entry name" value="EPS_sugar_tfrase"/>
</dbReference>
<dbReference type="GO" id="GO:0016020">
    <property type="term" value="C:membrane"/>
    <property type="evidence" value="ECO:0007669"/>
    <property type="project" value="UniProtKB-SubCell"/>
</dbReference>
<organism evidence="10 12">
    <name type="scientific">Devosia limi DSM 17137</name>
    <dbReference type="NCBI Taxonomy" id="1121477"/>
    <lineage>
        <taxon>Bacteria</taxon>
        <taxon>Pseudomonadati</taxon>
        <taxon>Pseudomonadota</taxon>
        <taxon>Alphaproteobacteria</taxon>
        <taxon>Hyphomicrobiales</taxon>
        <taxon>Devosiaceae</taxon>
        <taxon>Devosia</taxon>
    </lineage>
</organism>
<evidence type="ECO:0000313" key="12">
    <source>
        <dbReference type="Proteomes" id="UP000033608"/>
    </source>
</evidence>
<evidence type="ECO:0000256" key="8">
    <source>
        <dbReference type="SAM" id="Phobius"/>
    </source>
</evidence>
<feature type="transmembrane region" description="Helical" evidence="8">
    <location>
        <begin position="67"/>
        <end position="87"/>
    </location>
</feature>
<dbReference type="STRING" id="1121477.SAMN02745223_00546"/>
<accession>A0A0F5LEM8</accession>
<dbReference type="Pfam" id="PF02397">
    <property type="entry name" value="Bac_transf"/>
    <property type="match status" value="1"/>
</dbReference>
<keyword evidence="12" id="KW-1185">Reference proteome</keyword>
<evidence type="ECO:0000256" key="3">
    <source>
        <dbReference type="ARBA" id="ARBA00022679"/>
    </source>
</evidence>
<dbReference type="InterPro" id="IPR017473">
    <property type="entry name" value="Undecaprenyl-P_gluc_Ptfrase"/>
</dbReference>
<feature type="transmembrane region" description="Helical" evidence="8">
    <location>
        <begin position="292"/>
        <end position="313"/>
    </location>
</feature>
<evidence type="ECO:0000313" key="13">
    <source>
        <dbReference type="Proteomes" id="UP000184533"/>
    </source>
</evidence>
<protein>
    <submittedName>
        <fullName evidence="11">Putative colanic acid biosysnthesis UDP-glucose lipid carrier transferase</fullName>
    </submittedName>
</protein>
<dbReference type="PATRIC" id="fig|1121477.3.peg.90"/>
<keyword evidence="3 11" id="KW-0808">Transferase</keyword>
<dbReference type="EMBL" id="LAJF01000101">
    <property type="protein sequence ID" value="KKB80649.1"/>
    <property type="molecule type" value="Genomic_DNA"/>
</dbReference>
<feature type="transmembrane region" description="Helical" evidence="8">
    <location>
        <begin position="29"/>
        <end position="55"/>
    </location>
</feature>
<evidence type="ECO:0000259" key="9">
    <source>
        <dbReference type="Pfam" id="PF02397"/>
    </source>
</evidence>
<keyword evidence="4 8" id="KW-0812">Transmembrane</keyword>
<dbReference type="Pfam" id="PF13727">
    <property type="entry name" value="CoA_binding_3"/>
    <property type="match status" value="1"/>
</dbReference>
<feature type="transmembrane region" description="Helical" evidence="8">
    <location>
        <begin position="132"/>
        <end position="149"/>
    </location>
</feature>
<reference evidence="10 12" key="1">
    <citation type="submission" date="2015-03" db="EMBL/GenBank/DDBJ databases">
        <authorList>
            <person name="Hassan Y.I."/>
            <person name="Lepp D."/>
            <person name="Zhou T."/>
        </authorList>
    </citation>
    <scope>NUCLEOTIDE SEQUENCE [LARGE SCALE GENOMIC DNA]</scope>
    <source>
        <strain evidence="10 12">DSM 17137</strain>
    </source>
</reference>
<dbReference type="PANTHER" id="PTHR30576:SF21">
    <property type="entry name" value="UDP-GLUCOSE:UNDECAPRENYL-PHOSPHATE GLUCOSE-1-PHOSPHATE TRANSFERASE"/>
    <property type="match status" value="1"/>
</dbReference>
<dbReference type="InterPro" id="IPR003362">
    <property type="entry name" value="Bact_transf"/>
</dbReference>
<evidence type="ECO:0000256" key="6">
    <source>
        <dbReference type="ARBA" id="ARBA00023136"/>
    </source>
</evidence>
<dbReference type="Proteomes" id="UP000033608">
    <property type="component" value="Unassembled WGS sequence"/>
</dbReference>
<evidence type="ECO:0000256" key="1">
    <source>
        <dbReference type="ARBA" id="ARBA00004141"/>
    </source>
</evidence>
<dbReference type="GO" id="GO:0009242">
    <property type="term" value="P:colanic acid biosynthetic process"/>
    <property type="evidence" value="ECO:0007669"/>
    <property type="project" value="TreeGrafter"/>
</dbReference>
<feature type="domain" description="Bacterial sugar transferase" evidence="9">
    <location>
        <begin position="287"/>
        <end position="471"/>
    </location>
</feature>
<evidence type="ECO:0000256" key="4">
    <source>
        <dbReference type="ARBA" id="ARBA00022692"/>
    </source>
</evidence>
<comment type="similarity">
    <text evidence="2">Belongs to the bacterial sugar transferase family.</text>
</comment>
<dbReference type="NCBIfam" id="TIGR03023">
    <property type="entry name" value="WcaJ_sugtrans"/>
    <property type="match status" value="1"/>
</dbReference>
<dbReference type="GO" id="GO:0000271">
    <property type="term" value="P:polysaccharide biosynthetic process"/>
    <property type="evidence" value="ECO:0007669"/>
    <property type="project" value="UniProtKB-KW"/>
</dbReference>